<proteinExistence type="predicted"/>
<evidence type="ECO:0000313" key="3">
    <source>
        <dbReference type="EMBL" id="STX34593.1"/>
    </source>
</evidence>
<dbReference type="STRING" id="28085.Lcin_2855"/>
<dbReference type="Pfam" id="PF00017">
    <property type="entry name" value="SH2"/>
    <property type="match status" value="1"/>
</dbReference>
<dbReference type="RefSeq" id="WP_058465979.1">
    <property type="nucleotide sequence ID" value="NZ_CAAAHQ010000002.1"/>
</dbReference>
<dbReference type="InterPro" id="IPR000980">
    <property type="entry name" value="SH2"/>
</dbReference>
<reference evidence="2 4" key="1">
    <citation type="submission" date="2015-11" db="EMBL/GenBank/DDBJ databases">
        <title>Genomic analysis of 38 Legionella species identifies large and diverse effector repertoires.</title>
        <authorList>
            <person name="Burstein D."/>
            <person name="Amaro F."/>
            <person name="Zusman T."/>
            <person name="Lifshitz Z."/>
            <person name="Cohen O."/>
            <person name="Gilbert J.A."/>
            <person name="Pupko T."/>
            <person name="Shuman H.A."/>
            <person name="Segal G."/>
        </authorList>
    </citation>
    <scope>NUCLEOTIDE SEQUENCE [LARGE SCALE GENOMIC DNA]</scope>
    <source>
        <strain evidence="2 4">CDC#72-OH-14</strain>
    </source>
</reference>
<accession>A0A378IHT8</accession>
<evidence type="ECO:0000259" key="1">
    <source>
        <dbReference type="Pfam" id="PF00017"/>
    </source>
</evidence>
<dbReference type="InterPro" id="IPR036860">
    <property type="entry name" value="SH2_dom_sf"/>
</dbReference>
<reference evidence="3 5" key="2">
    <citation type="submission" date="2018-06" db="EMBL/GenBank/DDBJ databases">
        <authorList>
            <consortium name="Pathogen Informatics"/>
            <person name="Doyle S."/>
        </authorList>
    </citation>
    <scope>NUCLEOTIDE SEQUENCE [LARGE SCALE GENOMIC DNA]</scope>
    <source>
        <strain evidence="3 5">NCTC12438</strain>
    </source>
</reference>
<dbReference type="EMBL" id="LNXX01000047">
    <property type="protein sequence ID" value="KTC81785.1"/>
    <property type="molecule type" value="Genomic_DNA"/>
</dbReference>
<dbReference type="OrthoDB" id="5648479at2"/>
<organism evidence="3 5">
    <name type="scientific">Legionella cincinnatiensis</name>
    <dbReference type="NCBI Taxonomy" id="28085"/>
    <lineage>
        <taxon>Bacteria</taxon>
        <taxon>Pseudomonadati</taxon>
        <taxon>Pseudomonadota</taxon>
        <taxon>Gammaproteobacteria</taxon>
        <taxon>Legionellales</taxon>
        <taxon>Legionellaceae</taxon>
        <taxon>Legionella</taxon>
    </lineage>
</organism>
<evidence type="ECO:0000313" key="4">
    <source>
        <dbReference type="Proteomes" id="UP000054854"/>
    </source>
</evidence>
<sequence>MEAIQKNEPNSKIPIIFGLINSYQIHNLLEQHNAKAKESKAVFLIRDSATYPGLITVSYYCQEQDIVKHIRFGLTEKGWKMAPKPPQEPLKTDSTAIKEKYTADKIKFDKKMKKFINTAKKLFEQHVSSEPFKTLIMELQKHEFNLQGLIKPKRSQASQEKHFTGYVW</sequence>
<dbReference type="Proteomes" id="UP000255316">
    <property type="component" value="Unassembled WGS sequence"/>
</dbReference>
<dbReference type="SUPFAM" id="SSF55550">
    <property type="entry name" value="SH2 domain"/>
    <property type="match status" value="1"/>
</dbReference>
<gene>
    <name evidence="2" type="ORF">Lcin_2855</name>
    <name evidence="3" type="ORF">NCTC12438_01194</name>
</gene>
<feature type="domain" description="SH2" evidence="1">
    <location>
        <begin position="37"/>
        <end position="80"/>
    </location>
</feature>
<dbReference type="EMBL" id="UGNX01000001">
    <property type="protein sequence ID" value="STX34593.1"/>
    <property type="molecule type" value="Genomic_DNA"/>
</dbReference>
<evidence type="ECO:0000313" key="2">
    <source>
        <dbReference type="EMBL" id="KTC81785.1"/>
    </source>
</evidence>
<name>A0A378IHT8_9GAMM</name>
<evidence type="ECO:0000313" key="5">
    <source>
        <dbReference type="Proteomes" id="UP000255316"/>
    </source>
</evidence>
<protein>
    <recommendedName>
        <fullName evidence="1">SH2 domain-containing protein</fullName>
    </recommendedName>
</protein>
<dbReference type="Gene3D" id="3.30.505.10">
    <property type="entry name" value="SH2 domain"/>
    <property type="match status" value="1"/>
</dbReference>
<dbReference type="AlphaFoldDB" id="A0A378IHT8"/>
<dbReference type="Proteomes" id="UP000054854">
    <property type="component" value="Unassembled WGS sequence"/>
</dbReference>
<keyword evidence="4" id="KW-1185">Reference proteome</keyword>